<dbReference type="GO" id="GO:0002768">
    <property type="term" value="P:immune response-regulating cell surface receptor signaling pathway"/>
    <property type="evidence" value="ECO:0007669"/>
    <property type="project" value="InterPro"/>
</dbReference>
<proteinExistence type="predicted"/>
<dbReference type="AlphaFoldDB" id="A0A553RH75"/>
<feature type="region of interest" description="Disordered" evidence="1">
    <location>
        <begin position="130"/>
        <end position="214"/>
    </location>
</feature>
<dbReference type="STRING" id="623744.A0A553RH75"/>
<dbReference type="GO" id="GO:0038023">
    <property type="term" value="F:signaling receptor activity"/>
    <property type="evidence" value="ECO:0007669"/>
    <property type="project" value="InterPro"/>
</dbReference>
<dbReference type="InterPro" id="IPR039257">
    <property type="entry name" value="BTLA"/>
</dbReference>
<dbReference type="PANTHER" id="PTHR37996">
    <property type="entry name" value="B- AND T-LYMPHOCYTE ATTENUATOR"/>
    <property type="match status" value="1"/>
</dbReference>
<keyword evidence="5" id="KW-1185">Reference proteome</keyword>
<keyword evidence="3" id="KW-0732">Signal</keyword>
<organism evidence="4 5">
    <name type="scientific">Danionella cerebrum</name>
    <dbReference type="NCBI Taxonomy" id="2873325"/>
    <lineage>
        <taxon>Eukaryota</taxon>
        <taxon>Metazoa</taxon>
        <taxon>Chordata</taxon>
        <taxon>Craniata</taxon>
        <taxon>Vertebrata</taxon>
        <taxon>Euteleostomi</taxon>
        <taxon>Actinopterygii</taxon>
        <taxon>Neopterygii</taxon>
        <taxon>Teleostei</taxon>
        <taxon>Ostariophysi</taxon>
        <taxon>Cypriniformes</taxon>
        <taxon>Danionidae</taxon>
        <taxon>Danioninae</taxon>
        <taxon>Danionella</taxon>
    </lineage>
</organism>
<name>A0A553RH75_9TELE</name>
<feature type="chain" id="PRO_5022138232" evidence="3">
    <location>
        <begin position="31"/>
        <end position="214"/>
    </location>
</feature>
<evidence type="ECO:0000313" key="5">
    <source>
        <dbReference type="Proteomes" id="UP000316079"/>
    </source>
</evidence>
<comment type="caution">
    <text evidence="4">The sequence shown here is derived from an EMBL/GenBank/DDBJ whole genome shotgun (WGS) entry which is preliminary data.</text>
</comment>
<keyword evidence="2" id="KW-0472">Membrane</keyword>
<feature type="compositionally biased region" description="Low complexity" evidence="1">
    <location>
        <begin position="130"/>
        <end position="154"/>
    </location>
</feature>
<evidence type="ECO:0000256" key="1">
    <source>
        <dbReference type="SAM" id="MobiDB-lite"/>
    </source>
</evidence>
<sequence length="214" mass="23705">MSHSLLQIIRHLAVCLQLLSVCVASNGSEAQCNPGLMVPRNTTFKAHVKTELKINCTVLMDEDGYDHNEHEHIDGILPLVYIGSGTVGVMVIVIIVTIFAIRRQGAKSTRKEKTNKPQYMELQTSNVLLQSHHTSSSPSKQQSSASSRYSDSPPAQNPAPDGRLSDLCHSTESGEEQDSGLVYAALNHQRRVPRRITRQEIESEPSEYAAIRFQ</sequence>
<dbReference type="PANTHER" id="PTHR37996:SF1">
    <property type="entry name" value="B- AND T-LYMPHOCYTE ATTENUATOR"/>
    <property type="match status" value="1"/>
</dbReference>
<evidence type="ECO:0000313" key="4">
    <source>
        <dbReference type="EMBL" id="TRZ01528.1"/>
    </source>
</evidence>
<evidence type="ECO:0000256" key="3">
    <source>
        <dbReference type="SAM" id="SignalP"/>
    </source>
</evidence>
<dbReference type="OrthoDB" id="9947981at2759"/>
<dbReference type="GO" id="GO:0005886">
    <property type="term" value="C:plasma membrane"/>
    <property type="evidence" value="ECO:0007669"/>
    <property type="project" value="InterPro"/>
</dbReference>
<keyword evidence="2" id="KW-0812">Transmembrane</keyword>
<keyword evidence="2" id="KW-1133">Transmembrane helix</keyword>
<feature type="transmembrane region" description="Helical" evidence="2">
    <location>
        <begin position="79"/>
        <end position="101"/>
    </location>
</feature>
<gene>
    <name evidence="4" type="ORF">DNTS_005211</name>
</gene>
<feature type="signal peptide" evidence="3">
    <location>
        <begin position="1"/>
        <end position="30"/>
    </location>
</feature>
<reference evidence="4 5" key="1">
    <citation type="journal article" date="2019" name="Sci. Data">
        <title>Hybrid genome assembly and annotation of Danionella translucida.</title>
        <authorList>
            <person name="Kadobianskyi M."/>
            <person name="Schulze L."/>
            <person name="Schuelke M."/>
            <person name="Judkewitz B."/>
        </authorList>
    </citation>
    <scope>NUCLEOTIDE SEQUENCE [LARGE SCALE GENOMIC DNA]</scope>
    <source>
        <strain evidence="4 5">Bolton</strain>
    </source>
</reference>
<protein>
    <submittedName>
        <fullName evidence="4">Uncharacterized protein</fullName>
    </submittedName>
</protein>
<dbReference type="Proteomes" id="UP000316079">
    <property type="component" value="Unassembled WGS sequence"/>
</dbReference>
<evidence type="ECO:0000256" key="2">
    <source>
        <dbReference type="SAM" id="Phobius"/>
    </source>
</evidence>
<dbReference type="EMBL" id="SRMA01024077">
    <property type="protein sequence ID" value="TRZ01528.1"/>
    <property type="molecule type" value="Genomic_DNA"/>
</dbReference>
<accession>A0A553RH75</accession>